<dbReference type="GO" id="GO:0022627">
    <property type="term" value="C:cytosolic small ribosomal subunit"/>
    <property type="evidence" value="ECO:0007669"/>
    <property type="project" value="UniProtKB-UniRule"/>
</dbReference>
<dbReference type="Pfam" id="PF00366">
    <property type="entry name" value="Ribosomal_S17"/>
    <property type="match status" value="1"/>
</dbReference>
<comment type="caution">
    <text evidence="8">The sequence shown here is derived from an EMBL/GenBank/DDBJ whole genome shotgun (WGS) entry which is preliminary data.</text>
</comment>
<dbReference type="InterPro" id="IPR000266">
    <property type="entry name" value="Ribosomal_uS17"/>
</dbReference>
<proteinExistence type="inferred from homology"/>
<comment type="similarity">
    <text evidence="1">Belongs to the universal ribosomal protein uS17 family.</text>
</comment>
<dbReference type="SUPFAM" id="SSF50249">
    <property type="entry name" value="Nucleic acid-binding proteins"/>
    <property type="match status" value="1"/>
</dbReference>
<evidence type="ECO:0000256" key="3">
    <source>
        <dbReference type="ARBA" id="ARBA00022884"/>
    </source>
</evidence>
<evidence type="ECO:0000256" key="2">
    <source>
        <dbReference type="ARBA" id="ARBA00022730"/>
    </source>
</evidence>
<name>A0A0F3NM03_9RICK</name>
<dbReference type="PANTHER" id="PTHR10744:SF1">
    <property type="entry name" value="SMALL RIBOSOMAL SUBUNIT PROTEIN US17M"/>
    <property type="match status" value="1"/>
</dbReference>
<evidence type="ECO:0000256" key="4">
    <source>
        <dbReference type="ARBA" id="ARBA00022980"/>
    </source>
</evidence>
<dbReference type="PRINTS" id="PR00973">
    <property type="entry name" value="RIBOSOMALS17"/>
</dbReference>
<gene>
    <name evidence="8" type="primary">rpsQ</name>
    <name evidence="8" type="ORF">NLO413_0429</name>
</gene>
<keyword evidence="3" id="KW-0694">RNA-binding</keyword>
<reference evidence="8 9" key="1">
    <citation type="submission" date="2015-02" db="EMBL/GenBank/DDBJ databases">
        <title>Genome Sequencing of Rickettsiales.</title>
        <authorList>
            <person name="Daugherty S.C."/>
            <person name="Su Q."/>
            <person name="Abolude K."/>
            <person name="Beier-Sexton M."/>
            <person name="Carlyon J.A."/>
            <person name="Carter R."/>
            <person name="Day N.P."/>
            <person name="Dumler S.J."/>
            <person name="Dyachenko V."/>
            <person name="Godinez A."/>
            <person name="Kurtti T.J."/>
            <person name="Lichay M."/>
            <person name="Mullins K.E."/>
            <person name="Ott S."/>
            <person name="Pappas-Brown V."/>
            <person name="Paris D.H."/>
            <person name="Patel P."/>
            <person name="Richards A.L."/>
            <person name="Sadzewicz L."/>
            <person name="Sears K."/>
            <person name="Seidman D."/>
            <person name="Sengamalay N."/>
            <person name="Stenos J."/>
            <person name="Tallon L.J."/>
            <person name="Vincent G."/>
            <person name="Fraser C.M."/>
            <person name="Munderloh U."/>
            <person name="Dunning-Hotopp J.C."/>
        </authorList>
    </citation>
    <scope>NUCLEOTIDE SEQUENCE [LARGE SCALE GENOMIC DNA]</scope>
    <source>
        <strain evidence="8 9">RAC413</strain>
    </source>
</reference>
<dbReference type="AlphaFoldDB" id="A0A0F3NM03"/>
<dbReference type="EMBL" id="LANX01000001">
    <property type="protein sequence ID" value="KJV69055.1"/>
    <property type="molecule type" value="Genomic_DNA"/>
</dbReference>
<evidence type="ECO:0000256" key="5">
    <source>
        <dbReference type="ARBA" id="ARBA00023274"/>
    </source>
</evidence>
<dbReference type="NCBIfam" id="NF004123">
    <property type="entry name" value="PRK05610.1"/>
    <property type="match status" value="1"/>
</dbReference>
<dbReference type="STRING" id="1359163.NLO413_0429"/>
<keyword evidence="5" id="KW-0687">Ribonucleoprotein</keyword>
<dbReference type="PANTHER" id="PTHR10744">
    <property type="entry name" value="40S RIBOSOMAL PROTEIN S11 FAMILY MEMBER"/>
    <property type="match status" value="1"/>
</dbReference>
<dbReference type="GO" id="GO:0006412">
    <property type="term" value="P:translation"/>
    <property type="evidence" value="ECO:0007669"/>
    <property type="project" value="UniProtKB-UniRule"/>
</dbReference>
<sequence length="75" mass="8899">MSKKILTGIVIDKKCNKTIKVSVFNMINHKIYKKVMKKYKTYIVHDEENRYKCGDVVTIQEHIPISSMKRWIVVN</sequence>
<dbReference type="NCBIfam" id="TIGR03635">
    <property type="entry name" value="uS17_bact"/>
    <property type="match status" value="1"/>
</dbReference>
<dbReference type="GO" id="GO:0003735">
    <property type="term" value="F:structural constituent of ribosome"/>
    <property type="evidence" value="ECO:0007669"/>
    <property type="project" value="UniProtKB-UniRule"/>
</dbReference>
<dbReference type="InterPro" id="IPR019984">
    <property type="entry name" value="Ribosomal_uS17_bact/chlr"/>
</dbReference>
<keyword evidence="4 8" id="KW-0689">Ribosomal protein</keyword>
<keyword evidence="2" id="KW-0699">rRNA-binding</keyword>
<dbReference type="GO" id="GO:0019843">
    <property type="term" value="F:rRNA binding"/>
    <property type="evidence" value="ECO:0007669"/>
    <property type="project" value="UniProtKB-KW"/>
</dbReference>
<protein>
    <recommendedName>
        <fullName evidence="6 7">30S ribosomal protein S17</fullName>
    </recommendedName>
</protein>
<dbReference type="OrthoDB" id="9811714at2"/>
<evidence type="ECO:0000313" key="8">
    <source>
        <dbReference type="EMBL" id="KJV69055.1"/>
    </source>
</evidence>
<evidence type="ECO:0000256" key="1">
    <source>
        <dbReference type="ARBA" id="ARBA00010254"/>
    </source>
</evidence>
<dbReference type="Proteomes" id="UP000033562">
    <property type="component" value="Unassembled WGS sequence"/>
</dbReference>
<evidence type="ECO:0000256" key="7">
    <source>
        <dbReference type="NCBIfam" id="TIGR03635"/>
    </source>
</evidence>
<evidence type="ECO:0000256" key="6">
    <source>
        <dbReference type="ARBA" id="ARBA00035311"/>
    </source>
</evidence>
<keyword evidence="9" id="KW-1185">Reference proteome</keyword>
<dbReference type="InterPro" id="IPR012340">
    <property type="entry name" value="NA-bd_OB-fold"/>
</dbReference>
<dbReference type="RefSeq" id="WP_045808858.1">
    <property type="nucleotide sequence ID" value="NZ_LANX01000001.1"/>
</dbReference>
<accession>A0A0F3NM03</accession>
<evidence type="ECO:0000313" key="9">
    <source>
        <dbReference type="Proteomes" id="UP000033562"/>
    </source>
</evidence>
<dbReference type="CDD" id="cd00364">
    <property type="entry name" value="Ribosomal_uS17"/>
    <property type="match status" value="1"/>
</dbReference>
<organism evidence="8 9">
    <name type="scientific">Candidatus Neoehrlichia procyonis str. RAC413</name>
    <dbReference type="NCBI Taxonomy" id="1359163"/>
    <lineage>
        <taxon>Bacteria</taxon>
        <taxon>Pseudomonadati</taxon>
        <taxon>Pseudomonadota</taxon>
        <taxon>Alphaproteobacteria</taxon>
        <taxon>Rickettsiales</taxon>
        <taxon>Anaplasmataceae</taxon>
        <taxon>Candidatus Neoehrlichia</taxon>
    </lineage>
</organism>
<dbReference type="Gene3D" id="2.40.50.140">
    <property type="entry name" value="Nucleic acid-binding proteins"/>
    <property type="match status" value="1"/>
</dbReference>